<comment type="caution">
    <text evidence="1">The sequence shown here is derived from an EMBL/GenBank/DDBJ whole genome shotgun (WGS) entry which is preliminary data.</text>
</comment>
<protein>
    <submittedName>
        <fullName evidence="1">Uncharacterized protein</fullName>
    </submittedName>
</protein>
<evidence type="ECO:0000313" key="2">
    <source>
        <dbReference type="Proteomes" id="UP001055879"/>
    </source>
</evidence>
<reference evidence="2" key="1">
    <citation type="journal article" date="2022" name="Mol. Ecol. Resour.">
        <title>The genomes of chicory, endive, great burdock and yacon provide insights into Asteraceae palaeo-polyploidization history and plant inulin production.</title>
        <authorList>
            <person name="Fan W."/>
            <person name="Wang S."/>
            <person name="Wang H."/>
            <person name="Wang A."/>
            <person name="Jiang F."/>
            <person name="Liu H."/>
            <person name="Zhao H."/>
            <person name="Xu D."/>
            <person name="Zhang Y."/>
        </authorList>
    </citation>
    <scope>NUCLEOTIDE SEQUENCE [LARGE SCALE GENOMIC DNA]</scope>
    <source>
        <strain evidence="2">cv. Niubang</strain>
    </source>
</reference>
<organism evidence="1 2">
    <name type="scientific">Arctium lappa</name>
    <name type="common">Greater burdock</name>
    <name type="synonym">Lappa major</name>
    <dbReference type="NCBI Taxonomy" id="4217"/>
    <lineage>
        <taxon>Eukaryota</taxon>
        <taxon>Viridiplantae</taxon>
        <taxon>Streptophyta</taxon>
        <taxon>Embryophyta</taxon>
        <taxon>Tracheophyta</taxon>
        <taxon>Spermatophyta</taxon>
        <taxon>Magnoliopsida</taxon>
        <taxon>eudicotyledons</taxon>
        <taxon>Gunneridae</taxon>
        <taxon>Pentapetalae</taxon>
        <taxon>asterids</taxon>
        <taxon>campanulids</taxon>
        <taxon>Asterales</taxon>
        <taxon>Asteraceae</taxon>
        <taxon>Carduoideae</taxon>
        <taxon>Cardueae</taxon>
        <taxon>Arctiinae</taxon>
        <taxon>Arctium</taxon>
    </lineage>
</organism>
<keyword evidence="2" id="KW-1185">Reference proteome</keyword>
<dbReference type="Proteomes" id="UP001055879">
    <property type="component" value="Linkage Group LG16"/>
</dbReference>
<gene>
    <name evidence="1" type="ORF">L6452_40773</name>
</gene>
<dbReference type="EMBL" id="CM042062">
    <property type="protein sequence ID" value="KAI3669536.1"/>
    <property type="molecule type" value="Genomic_DNA"/>
</dbReference>
<accession>A0ACB8XMU7</accession>
<sequence length="217" mass="23385">MKKPLIPHSPWIATDGTYIDKPTAPQNNKILIRLGILNPFKHGWNYCHWKPHKARLECASTMKVDEPFKAIQCFQLPTHQKYIPQWVPSHLITISVPNLGHALWGAPGIGLLAQLAATKVVATTLCKGSGLVGGFYAPSLMIGVAVGAVFRGSTTELINSAIPGNAAIVEPHAYALVGMAATLASVCSVPLTAVLLLFELTTDYRIFASPHGNFLLE</sequence>
<reference evidence="1 2" key="2">
    <citation type="journal article" date="2022" name="Mol. Ecol. Resour.">
        <title>The genomes of chicory, endive, great burdock and yacon provide insights into Asteraceae paleo-polyploidization history and plant inulin production.</title>
        <authorList>
            <person name="Fan W."/>
            <person name="Wang S."/>
            <person name="Wang H."/>
            <person name="Wang A."/>
            <person name="Jiang F."/>
            <person name="Liu H."/>
            <person name="Zhao H."/>
            <person name="Xu D."/>
            <person name="Zhang Y."/>
        </authorList>
    </citation>
    <scope>NUCLEOTIDE SEQUENCE [LARGE SCALE GENOMIC DNA]</scope>
    <source>
        <strain evidence="2">cv. Niubang</strain>
    </source>
</reference>
<evidence type="ECO:0000313" key="1">
    <source>
        <dbReference type="EMBL" id="KAI3669536.1"/>
    </source>
</evidence>
<proteinExistence type="predicted"/>
<name>A0ACB8XMU7_ARCLA</name>